<proteinExistence type="predicted"/>
<feature type="region of interest" description="Disordered" evidence="1">
    <location>
        <begin position="52"/>
        <end position="99"/>
    </location>
</feature>
<feature type="compositionally biased region" description="Low complexity" evidence="1">
    <location>
        <begin position="114"/>
        <end position="124"/>
    </location>
</feature>
<dbReference type="EMBL" id="QPFP01000005">
    <property type="protein sequence ID" value="TEB36624.1"/>
    <property type="molecule type" value="Genomic_DNA"/>
</dbReference>
<dbReference type="Proteomes" id="UP000298030">
    <property type="component" value="Unassembled WGS sequence"/>
</dbReference>
<feature type="compositionally biased region" description="Basic and acidic residues" evidence="1">
    <location>
        <begin position="73"/>
        <end position="86"/>
    </location>
</feature>
<evidence type="ECO:0000313" key="2">
    <source>
        <dbReference type="EMBL" id="TEB36624.1"/>
    </source>
</evidence>
<keyword evidence="3" id="KW-1185">Reference proteome</keyword>
<comment type="caution">
    <text evidence="2">The sequence shown here is derived from an EMBL/GenBank/DDBJ whole genome shotgun (WGS) entry which is preliminary data.</text>
</comment>
<name>A0A4Y7TRS0_COPMI</name>
<gene>
    <name evidence="2" type="ORF">FA13DRAFT_1892923</name>
</gene>
<accession>A0A4Y7TRS0</accession>
<feature type="compositionally biased region" description="Low complexity" evidence="1">
    <location>
        <begin position="52"/>
        <end position="62"/>
    </location>
</feature>
<dbReference type="OrthoDB" id="3265863at2759"/>
<evidence type="ECO:0000256" key="1">
    <source>
        <dbReference type="SAM" id="MobiDB-lite"/>
    </source>
</evidence>
<protein>
    <submittedName>
        <fullName evidence="2">Uncharacterized protein</fullName>
    </submittedName>
</protein>
<organism evidence="2 3">
    <name type="scientific">Coprinellus micaceus</name>
    <name type="common">Glistening ink-cap mushroom</name>
    <name type="synonym">Coprinus micaceus</name>
    <dbReference type="NCBI Taxonomy" id="71717"/>
    <lineage>
        <taxon>Eukaryota</taxon>
        <taxon>Fungi</taxon>
        <taxon>Dikarya</taxon>
        <taxon>Basidiomycota</taxon>
        <taxon>Agaricomycotina</taxon>
        <taxon>Agaricomycetes</taxon>
        <taxon>Agaricomycetidae</taxon>
        <taxon>Agaricales</taxon>
        <taxon>Agaricineae</taxon>
        <taxon>Psathyrellaceae</taxon>
        <taxon>Coprinellus</taxon>
    </lineage>
</organism>
<dbReference type="AlphaFoldDB" id="A0A4Y7TRS0"/>
<reference evidence="2 3" key="1">
    <citation type="journal article" date="2019" name="Nat. Ecol. Evol.">
        <title>Megaphylogeny resolves global patterns of mushroom evolution.</title>
        <authorList>
            <person name="Varga T."/>
            <person name="Krizsan K."/>
            <person name="Foldi C."/>
            <person name="Dima B."/>
            <person name="Sanchez-Garcia M."/>
            <person name="Sanchez-Ramirez S."/>
            <person name="Szollosi G.J."/>
            <person name="Szarkandi J.G."/>
            <person name="Papp V."/>
            <person name="Albert L."/>
            <person name="Andreopoulos W."/>
            <person name="Angelini C."/>
            <person name="Antonin V."/>
            <person name="Barry K.W."/>
            <person name="Bougher N.L."/>
            <person name="Buchanan P."/>
            <person name="Buyck B."/>
            <person name="Bense V."/>
            <person name="Catcheside P."/>
            <person name="Chovatia M."/>
            <person name="Cooper J."/>
            <person name="Damon W."/>
            <person name="Desjardin D."/>
            <person name="Finy P."/>
            <person name="Geml J."/>
            <person name="Haridas S."/>
            <person name="Hughes K."/>
            <person name="Justo A."/>
            <person name="Karasinski D."/>
            <person name="Kautmanova I."/>
            <person name="Kiss B."/>
            <person name="Kocsube S."/>
            <person name="Kotiranta H."/>
            <person name="LaButti K.M."/>
            <person name="Lechner B.E."/>
            <person name="Liimatainen K."/>
            <person name="Lipzen A."/>
            <person name="Lukacs Z."/>
            <person name="Mihaltcheva S."/>
            <person name="Morgado L.N."/>
            <person name="Niskanen T."/>
            <person name="Noordeloos M.E."/>
            <person name="Ohm R.A."/>
            <person name="Ortiz-Santana B."/>
            <person name="Ovrebo C."/>
            <person name="Racz N."/>
            <person name="Riley R."/>
            <person name="Savchenko A."/>
            <person name="Shiryaev A."/>
            <person name="Soop K."/>
            <person name="Spirin V."/>
            <person name="Szebenyi C."/>
            <person name="Tomsovsky M."/>
            <person name="Tulloss R.E."/>
            <person name="Uehling J."/>
            <person name="Grigoriev I.V."/>
            <person name="Vagvolgyi C."/>
            <person name="Papp T."/>
            <person name="Martin F.M."/>
            <person name="Miettinen O."/>
            <person name="Hibbett D.S."/>
            <person name="Nagy L.G."/>
        </authorList>
    </citation>
    <scope>NUCLEOTIDE SEQUENCE [LARGE SCALE GENOMIC DNA]</scope>
    <source>
        <strain evidence="2 3">FP101781</strain>
    </source>
</reference>
<evidence type="ECO:0000313" key="3">
    <source>
        <dbReference type="Proteomes" id="UP000298030"/>
    </source>
</evidence>
<feature type="region of interest" description="Disordered" evidence="1">
    <location>
        <begin position="114"/>
        <end position="183"/>
    </location>
</feature>
<sequence>MAGLSSPGNMPPLLHFNPDSDDFFANAQEERVLLPGERQHIPTGRVEAELIITSSPSLSESTEGSESDLEVSTESRARDPEVRVGRVVDGQWGQQLRDSGAAASEWLFSTPAMAPAPSVASSVDPSREGAADGTTTGAYRGNLPRSEPTPPAPIPAAALLAQTRPAEPISTQTPTPPLSPPLQQSTLPAAIEVAAADANRRPSPEDSSSVQAVLPLDAPITPQRNNVRGAAQTMFTPSPPPSVTPRFYSWQSHAIPAIPTSPTRLRGARDGPLTNPLARRSLLRIGTGQAPVLVSNTAN</sequence>
<feature type="region of interest" description="Disordered" evidence="1">
    <location>
        <begin position="1"/>
        <end position="21"/>
    </location>
</feature>